<sequence>MADQHPDDGRPHQPPHHGSQPLPATGTAEFAAAGAAGEHPSRCVFVASPCSSKGGTAGWAGRDRRR</sequence>
<evidence type="ECO:0000313" key="3">
    <source>
        <dbReference type="Proteomes" id="UP000479710"/>
    </source>
</evidence>
<gene>
    <name evidence="2" type="ORF">E2562_019153</name>
</gene>
<evidence type="ECO:0000256" key="1">
    <source>
        <dbReference type="SAM" id="MobiDB-lite"/>
    </source>
</evidence>
<feature type="region of interest" description="Disordered" evidence="1">
    <location>
        <begin position="47"/>
        <end position="66"/>
    </location>
</feature>
<accession>A0A6G1CTC6</accession>
<comment type="caution">
    <text evidence="2">The sequence shown here is derived from an EMBL/GenBank/DDBJ whole genome shotgun (WGS) entry which is preliminary data.</text>
</comment>
<protein>
    <submittedName>
        <fullName evidence="2">Uncharacterized protein</fullName>
    </submittedName>
</protein>
<evidence type="ECO:0000313" key="2">
    <source>
        <dbReference type="EMBL" id="KAF0902843.1"/>
    </source>
</evidence>
<dbReference type="Proteomes" id="UP000479710">
    <property type="component" value="Unassembled WGS sequence"/>
</dbReference>
<organism evidence="2 3">
    <name type="scientific">Oryza meyeriana var. granulata</name>
    <dbReference type="NCBI Taxonomy" id="110450"/>
    <lineage>
        <taxon>Eukaryota</taxon>
        <taxon>Viridiplantae</taxon>
        <taxon>Streptophyta</taxon>
        <taxon>Embryophyta</taxon>
        <taxon>Tracheophyta</taxon>
        <taxon>Spermatophyta</taxon>
        <taxon>Magnoliopsida</taxon>
        <taxon>Liliopsida</taxon>
        <taxon>Poales</taxon>
        <taxon>Poaceae</taxon>
        <taxon>BOP clade</taxon>
        <taxon>Oryzoideae</taxon>
        <taxon>Oryzeae</taxon>
        <taxon>Oryzinae</taxon>
        <taxon>Oryza</taxon>
        <taxon>Oryza meyeriana</taxon>
    </lineage>
</organism>
<proteinExistence type="predicted"/>
<dbReference type="EMBL" id="SPHZ02000008">
    <property type="protein sequence ID" value="KAF0902843.1"/>
    <property type="molecule type" value="Genomic_DNA"/>
</dbReference>
<feature type="compositionally biased region" description="Basic and acidic residues" evidence="1">
    <location>
        <begin position="1"/>
        <end position="11"/>
    </location>
</feature>
<name>A0A6G1CTC6_9ORYZ</name>
<keyword evidence="3" id="KW-1185">Reference proteome</keyword>
<feature type="compositionally biased region" description="Low complexity" evidence="1">
    <location>
        <begin position="24"/>
        <end position="38"/>
    </location>
</feature>
<feature type="region of interest" description="Disordered" evidence="1">
    <location>
        <begin position="1"/>
        <end position="38"/>
    </location>
</feature>
<dbReference type="AlphaFoldDB" id="A0A6G1CTC6"/>
<reference evidence="2 3" key="1">
    <citation type="submission" date="2019-11" db="EMBL/GenBank/DDBJ databases">
        <title>Whole genome sequence of Oryza granulata.</title>
        <authorList>
            <person name="Li W."/>
        </authorList>
    </citation>
    <scope>NUCLEOTIDE SEQUENCE [LARGE SCALE GENOMIC DNA]</scope>
    <source>
        <strain evidence="3">cv. Menghai</strain>
        <tissue evidence="2">Leaf</tissue>
    </source>
</reference>